<feature type="domain" description="Xylanolytic transcriptional activator regulatory" evidence="4">
    <location>
        <begin position="228"/>
        <end position="302"/>
    </location>
</feature>
<evidence type="ECO:0000256" key="2">
    <source>
        <dbReference type="ARBA" id="ARBA00023163"/>
    </source>
</evidence>
<dbReference type="PANTHER" id="PTHR31644">
    <property type="entry name" value="TRANSCRIPTIONAL ACTIVATOR ARO80-RELATED"/>
    <property type="match status" value="1"/>
</dbReference>
<reference evidence="5 6" key="1">
    <citation type="submission" date="2018-02" db="EMBL/GenBank/DDBJ databases">
        <title>The genomes of Aspergillus section Nigri reveals drivers in fungal speciation.</title>
        <authorList>
            <consortium name="DOE Joint Genome Institute"/>
            <person name="Vesth T.C."/>
            <person name="Nybo J."/>
            <person name="Theobald S."/>
            <person name="Brandl J."/>
            <person name="Frisvad J.C."/>
            <person name="Nielsen K.F."/>
            <person name="Lyhne E.K."/>
            <person name="Kogle M.E."/>
            <person name="Kuo A."/>
            <person name="Riley R."/>
            <person name="Clum A."/>
            <person name="Nolan M."/>
            <person name="Lipzen A."/>
            <person name="Salamov A."/>
            <person name="Henrissat B."/>
            <person name="Wiebenga A."/>
            <person name="De vries R.P."/>
            <person name="Grigoriev I.V."/>
            <person name="Mortensen U.H."/>
            <person name="Andersen M.R."/>
            <person name="Baker S.E."/>
        </authorList>
    </citation>
    <scope>NUCLEOTIDE SEQUENCE [LARGE SCALE GENOMIC DNA]</scope>
    <source>
        <strain evidence="5 6">CBS 707.79</strain>
    </source>
</reference>
<dbReference type="AlphaFoldDB" id="A0A319CPI5"/>
<organism evidence="5 6">
    <name type="scientific">Aspergillus ellipticus CBS 707.79</name>
    <dbReference type="NCBI Taxonomy" id="1448320"/>
    <lineage>
        <taxon>Eukaryota</taxon>
        <taxon>Fungi</taxon>
        <taxon>Dikarya</taxon>
        <taxon>Ascomycota</taxon>
        <taxon>Pezizomycotina</taxon>
        <taxon>Eurotiomycetes</taxon>
        <taxon>Eurotiomycetidae</taxon>
        <taxon>Eurotiales</taxon>
        <taxon>Aspergillaceae</taxon>
        <taxon>Aspergillus</taxon>
        <taxon>Aspergillus subgen. Circumdati</taxon>
    </lineage>
</organism>
<dbReference type="PANTHER" id="PTHR31644:SF1">
    <property type="entry name" value="ZN(II)2CYS6 TRANSCRIPTION FACTOR (EUROFUNG)"/>
    <property type="match status" value="1"/>
</dbReference>
<accession>A0A319CPI5</accession>
<protein>
    <recommendedName>
        <fullName evidence="4">Xylanolytic transcriptional activator regulatory domain-containing protein</fullName>
    </recommendedName>
</protein>
<proteinExistence type="predicted"/>
<dbReference type="Proteomes" id="UP000247810">
    <property type="component" value="Unassembled WGS sequence"/>
</dbReference>
<dbReference type="SMART" id="SM00906">
    <property type="entry name" value="Fungal_trans"/>
    <property type="match status" value="1"/>
</dbReference>
<dbReference type="InterPro" id="IPR052780">
    <property type="entry name" value="AAA_Catabolism_Regulators"/>
</dbReference>
<keyword evidence="1" id="KW-0805">Transcription regulation</keyword>
<keyword evidence="6" id="KW-1185">Reference proteome</keyword>
<dbReference type="STRING" id="1448320.A0A319CPI5"/>
<keyword evidence="3" id="KW-0539">Nucleus</keyword>
<dbReference type="GO" id="GO:0008270">
    <property type="term" value="F:zinc ion binding"/>
    <property type="evidence" value="ECO:0007669"/>
    <property type="project" value="InterPro"/>
</dbReference>
<dbReference type="VEuPathDB" id="FungiDB:BO71DRAFT_436824"/>
<dbReference type="GO" id="GO:0003677">
    <property type="term" value="F:DNA binding"/>
    <property type="evidence" value="ECO:0007669"/>
    <property type="project" value="InterPro"/>
</dbReference>
<evidence type="ECO:0000259" key="4">
    <source>
        <dbReference type="SMART" id="SM00906"/>
    </source>
</evidence>
<dbReference type="GO" id="GO:0005634">
    <property type="term" value="C:nucleus"/>
    <property type="evidence" value="ECO:0007669"/>
    <property type="project" value="TreeGrafter"/>
</dbReference>
<evidence type="ECO:0000256" key="3">
    <source>
        <dbReference type="ARBA" id="ARBA00023242"/>
    </source>
</evidence>
<evidence type="ECO:0000256" key="1">
    <source>
        <dbReference type="ARBA" id="ARBA00023015"/>
    </source>
</evidence>
<sequence>MCGSRGGMCSCNLQARGTSSAGGEECAAGATFTRSGGQSIDLLDEARLDDTLASTDLHSTSHALNRLNKIAGGTANPAARYPKTPCILVDPLATTVEDGLSEYYLVRCGKLTAVEILDLVECFATTYHPFYPIAPEHAFKRALAPQTAQKEPHLLTAMITIAAKDTPNGADILKSCTQYMETLISGLTAGKKCAIEAVEALLLLAEWEPQCSLPESSTLGCGQEDMAAWMHIGIAVRIAYSLKLDRAVLRHGSRVDASREHLVWAACYLSDRQISVRIGRPFACRGPEPDVACRRPSDGDFSRVFRARLELTQIFTNVHEVLYCNQSAGCANDAPQKTTPPTWMSFEGLSLRGTVSGGRTQDVKVLLQMSYEYLRLYANAFAFQAATLRALPSNRSGETDRVNQPGSLPEARFMYDAIDAAKALLTILNNYISSATHLNQFSHSLALVLLLYPSTLSHH</sequence>
<dbReference type="Pfam" id="PF04082">
    <property type="entry name" value="Fungal_trans"/>
    <property type="match status" value="1"/>
</dbReference>
<dbReference type="InterPro" id="IPR007219">
    <property type="entry name" value="XnlR_reg_dom"/>
</dbReference>
<evidence type="ECO:0000313" key="5">
    <source>
        <dbReference type="EMBL" id="PYH87346.1"/>
    </source>
</evidence>
<dbReference type="GO" id="GO:0000981">
    <property type="term" value="F:DNA-binding transcription factor activity, RNA polymerase II-specific"/>
    <property type="evidence" value="ECO:0007669"/>
    <property type="project" value="TreeGrafter"/>
</dbReference>
<dbReference type="OrthoDB" id="5818554at2759"/>
<evidence type="ECO:0000313" key="6">
    <source>
        <dbReference type="Proteomes" id="UP000247810"/>
    </source>
</evidence>
<dbReference type="CDD" id="cd12148">
    <property type="entry name" value="fungal_TF_MHR"/>
    <property type="match status" value="1"/>
</dbReference>
<keyword evidence="2" id="KW-0804">Transcription</keyword>
<dbReference type="EMBL" id="KZ826292">
    <property type="protein sequence ID" value="PYH87346.1"/>
    <property type="molecule type" value="Genomic_DNA"/>
</dbReference>
<name>A0A319CPI5_9EURO</name>
<gene>
    <name evidence="5" type="ORF">BO71DRAFT_436824</name>
</gene>
<dbReference type="GO" id="GO:0006351">
    <property type="term" value="P:DNA-templated transcription"/>
    <property type="evidence" value="ECO:0007669"/>
    <property type="project" value="InterPro"/>
</dbReference>